<keyword evidence="1" id="KW-1133">Transmembrane helix</keyword>
<evidence type="ECO:0000313" key="2">
    <source>
        <dbReference type="EMBL" id="GIE53695.1"/>
    </source>
</evidence>
<protein>
    <submittedName>
        <fullName evidence="2">Uncharacterized protein</fullName>
    </submittedName>
</protein>
<dbReference type="RefSeq" id="WP_203775931.1">
    <property type="nucleotide sequence ID" value="NZ_BAAAYJ010000063.1"/>
</dbReference>
<proteinExistence type="predicted"/>
<keyword evidence="1" id="KW-0812">Transmembrane</keyword>
<evidence type="ECO:0000313" key="3">
    <source>
        <dbReference type="Proteomes" id="UP000647172"/>
    </source>
</evidence>
<comment type="caution">
    <text evidence="2">The sequence shown here is derived from an EMBL/GenBank/DDBJ whole genome shotgun (WGS) entry which is preliminary data.</text>
</comment>
<dbReference type="Proteomes" id="UP000647172">
    <property type="component" value="Unassembled WGS sequence"/>
</dbReference>
<dbReference type="EMBL" id="BOMQ01000088">
    <property type="protein sequence ID" value="GIE53695.1"/>
    <property type="molecule type" value="Genomic_DNA"/>
</dbReference>
<organism evidence="2 3">
    <name type="scientific">Actinoplanes nipponensis</name>
    <dbReference type="NCBI Taxonomy" id="135950"/>
    <lineage>
        <taxon>Bacteria</taxon>
        <taxon>Bacillati</taxon>
        <taxon>Actinomycetota</taxon>
        <taxon>Actinomycetes</taxon>
        <taxon>Micromonosporales</taxon>
        <taxon>Micromonosporaceae</taxon>
        <taxon>Actinoplanes</taxon>
    </lineage>
</organism>
<name>A0A919JQN8_9ACTN</name>
<sequence length="164" mass="17039">MTTTHMGAGTGVRWVAVSAAVFAVVMASLWFGHAPPRSAAAYARQGAETVGYLRSQTRTARLWVDAVASGSATHQAASVALREAEDDASATAARFAGWDPPAGSDAVRATVTALGDEVTRRLAELRIAANRGRWADLPGVARPLPDLAERLGAVADELTAASRS</sequence>
<keyword evidence="3" id="KW-1185">Reference proteome</keyword>
<gene>
    <name evidence="2" type="ORF">Ani05nite_72290</name>
</gene>
<dbReference type="AlphaFoldDB" id="A0A919JQN8"/>
<keyword evidence="1" id="KW-0472">Membrane</keyword>
<feature type="transmembrane region" description="Helical" evidence="1">
    <location>
        <begin position="12"/>
        <end position="31"/>
    </location>
</feature>
<accession>A0A919JQN8</accession>
<reference evidence="2" key="1">
    <citation type="submission" date="2021-01" db="EMBL/GenBank/DDBJ databases">
        <title>Whole genome shotgun sequence of Actinoplanes nipponensis NBRC 14063.</title>
        <authorList>
            <person name="Komaki H."/>
            <person name="Tamura T."/>
        </authorList>
    </citation>
    <scope>NUCLEOTIDE SEQUENCE</scope>
    <source>
        <strain evidence="2">NBRC 14063</strain>
    </source>
</reference>
<evidence type="ECO:0000256" key="1">
    <source>
        <dbReference type="SAM" id="Phobius"/>
    </source>
</evidence>